<dbReference type="STRING" id="888268.A0A1E5VPH3"/>
<feature type="non-terminal residue" evidence="2">
    <location>
        <position position="253"/>
    </location>
</feature>
<evidence type="ECO:0000313" key="2">
    <source>
        <dbReference type="EMBL" id="OEL26997.1"/>
    </source>
</evidence>
<dbReference type="SMART" id="SM00848">
    <property type="entry name" value="Inhibitor_I29"/>
    <property type="match status" value="1"/>
</dbReference>
<dbReference type="SUPFAM" id="SSF54001">
    <property type="entry name" value="Cysteine proteinases"/>
    <property type="match status" value="1"/>
</dbReference>
<dbReference type="Gene3D" id="1.10.287.2250">
    <property type="match status" value="1"/>
</dbReference>
<dbReference type="EMBL" id="LWDX02033503">
    <property type="protein sequence ID" value="OEL26997.1"/>
    <property type="molecule type" value="Genomic_DNA"/>
</dbReference>
<reference evidence="2 3" key="1">
    <citation type="submission" date="2016-09" db="EMBL/GenBank/DDBJ databases">
        <title>The draft genome of Dichanthelium oligosanthes: A C3 panicoid grass species.</title>
        <authorList>
            <person name="Studer A.J."/>
            <person name="Schnable J.C."/>
            <person name="Brutnell T.P."/>
        </authorList>
    </citation>
    <scope>NUCLEOTIDE SEQUENCE [LARGE SCALE GENOMIC DNA]</scope>
    <source>
        <strain evidence="3">cv. Kellogg 1175</strain>
        <tissue evidence="2">Leaf</tissue>
    </source>
</reference>
<accession>A0A1E5VPH3</accession>
<comment type="caution">
    <text evidence="2">The sequence shown here is derived from an EMBL/GenBank/DDBJ whole genome shotgun (WGS) entry which is preliminary data.</text>
</comment>
<evidence type="ECO:0000259" key="1">
    <source>
        <dbReference type="SMART" id="SM00848"/>
    </source>
</evidence>
<gene>
    <name evidence="2" type="ORF">BAE44_0011986</name>
</gene>
<keyword evidence="3" id="KW-1185">Reference proteome</keyword>
<dbReference type="AlphaFoldDB" id="A0A1E5VPH3"/>
<feature type="domain" description="Cathepsin propeptide inhibitor" evidence="1">
    <location>
        <begin position="153"/>
        <end position="211"/>
    </location>
</feature>
<organism evidence="2 3">
    <name type="scientific">Dichanthelium oligosanthes</name>
    <dbReference type="NCBI Taxonomy" id="888268"/>
    <lineage>
        <taxon>Eukaryota</taxon>
        <taxon>Viridiplantae</taxon>
        <taxon>Streptophyta</taxon>
        <taxon>Embryophyta</taxon>
        <taxon>Tracheophyta</taxon>
        <taxon>Spermatophyta</taxon>
        <taxon>Magnoliopsida</taxon>
        <taxon>Liliopsida</taxon>
        <taxon>Poales</taxon>
        <taxon>Poaceae</taxon>
        <taxon>PACMAD clade</taxon>
        <taxon>Panicoideae</taxon>
        <taxon>Panicodae</taxon>
        <taxon>Paniceae</taxon>
        <taxon>Dichantheliinae</taxon>
        <taxon>Dichanthelium</taxon>
    </lineage>
</organism>
<proteinExistence type="predicted"/>
<evidence type="ECO:0000313" key="3">
    <source>
        <dbReference type="Proteomes" id="UP000095767"/>
    </source>
</evidence>
<dbReference type="OrthoDB" id="686934at2759"/>
<dbReference type="Pfam" id="PF08246">
    <property type="entry name" value="Inhibitor_I29"/>
    <property type="match status" value="1"/>
</dbReference>
<dbReference type="InterPro" id="IPR038765">
    <property type="entry name" value="Papain-like_cys_pep_sf"/>
</dbReference>
<dbReference type="Proteomes" id="UP000095767">
    <property type="component" value="Unassembled WGS sequence"/>
</dbReference>
<protein>
    <recommendedName>
        <fullName evidence="1">Cathepsin propeptide inhibitor domain-containing protein</fullName>
    </recommendedName>
</protein>
<name>A0A1E5VPH3_9POAL</name>
<sequence length="253" mass="27969">MPRAQVQAGSSPGIVTTQVGSAASAAGTPGRSLRTLTQSVGSVGALAGLVGVLCYKKDADESAGKEARKEVPAREVAKQGYLSQERLPSGQGLEGEDGKVNWLEYLDYVNFQTNYGGIPLHNNKYVSVKDASDGEAVKQEDVKVDEAAMRARFQDWMKQYGRSYRTEEEKARRYEIFKETATRADKANASKRRGARLAAPNGLADWTDEECERLDLHRGDFDWETYIDHINNMAAHGWYIGHEEFTVSEAVTQ</sequence>
<dbReference type="InterPro" id="IPR013201">
    <property type="entry name" value="Prot_inhib_I29"/>
</dbReference>